<dbReference type="EMBL" id="JXTB01000018">
    <property type="protein sequence ID" value="PON76376.1"/>
    <property type="molecule type" value="Genomic_DNA"/>
</dbReference>
<evidence type="ECO:0000313" key="3">
    <source>
        <dbReference type="Proteomes" id="UP000237105"/>
    </source>
</evidence>
<dbReference type="OrthoDB" id="245563at2759"/>
<protein>
    <submittedName>
        <fullName evidence="2">Amidase</fullName>
    </submittedName>
</protein>
<dbReference type="Pfam" id="PF01425">
    <property type="entry name" value="Amidase"/>
    <property type="match status" value="1"/>
</dbReference>
<evidence type="ECO:0000313" key="2">
    <source>
        <dbReference type="EMBL" id="PON76376.1"/>
    </source>
</evidence>
<proteinExistence type="predicted"/>
<feature type="non-terminal residue" evidence="2">
    <location>
        <position position="1"/>
    </location>
</feature>
<name>A0A2P5DSW7_PARAD</name>
<dbReference type="Gene3D" id="3.90.1300.10">
    <property type="entry name" value="Amidase signature (AS) domain"/>
    <property type="match status" value="1"/>
</dbReference>
<comment type="caution">
    <text evidence="2">The sequence shown here is derived from an EMBL/GenBank/DDBJ whole genome shotgun (WGS) entry which is preliminary data.</text>
</comment>
<organism evidence="2 3">
    <name type="scientific">Parasponia andersonii</name>
    <name type="common">Sponia andersonii</name>
    <dbReference type="NCBI Taxonomy" id="3476"/>
    <lineage>
        <taxon>Eukaryota</taxon>
        <taxon>Viridiplantae</taxon>
        <taxon>Streptophyta</taxon>
        <taxon>Embryophyta</taxon>
        <taxon>Tracheophyta</taxon>
        <taxon>Spermatophyta</taxon>
        <taxon>Magnoliopsida</taxon>
        <taxon>eudicotyledons</taxon>
        <taxon>Gunneridae</taxon>
        <taxon>Pentapetalae</taxon>
        <taxon>rosids</taxon>
        <taxon>fabids</taxon>
        <taxon>Rosales</taxon>
        <taxon>Cannabaceae</taxon>
        <taxon>Parasponia</taxon>
    </lineage>
</organism>
<dbReference type="Proteomes" id="UP000237105">
    <property type="component" value="Unassembled WGS sequence"/>
</dbReference>
<dbReference type="PANTHER" id="PTHR46310:SF7">
    <property type="entry name" value="AMIDASE 1"/>
    <property type="match status" value="1"/>
</dbReference>
<keyword evidence="3" id="KW-1185">Reference proteome</keyword>
<dbReference type="InterPro" id="IPR036928">
    <property type="entry name" value="AS_sf"/>
</dbReference>
<dbReference type="AlphaFoldDB" id="A0A2P5DSW7"/>
<dbReference type="PANTHER" id="PTHR46310">
    <property type="entry name" value="AMIDASE 1"/>
    <property type="match status" value="1"/>
</dbReference>
<reference evidence="3" key="1">
    <citation type="submission" date="2016-06" db="EMBL/GenBank/DDBJ databases">
        <title>Parallel loss of symbiosis genes in relatives of nitrogen-fixing non-legume Parasponia.</title>
        <authorList>
            <person name="Van Velzen R."/>
            <person name="Holmer R."/>
            <person name="Bu F."/>
            <person name="Rutten L."/>
            <person name="Van Zeijl A."/>
            <person name="Liu W."/>
            <person name="Santuari L."/>
            <person name="Cao Q."/>
            <person name="Sharma T."/>
            <person name="Shen D."/>
            <person name="Roswanjaya Y."/>
            <person name="Wardhani T."/>
            <person name="Kalhor M.S."/>
            <person name="Jansen J."/>
            <person name="Van den Hoogen J."/>
            <person name="Gungor B."/>
            <person name="Hartog M."/>
            <person name="Hontelez J."/>
            <person name="Verver J."/>
            <person name="Yang W.-C."/>
            <person name="Schijlen E."/>
            <person name="Repin R."/>
            <person name="Schilthuizen M."/>
            <person name="Schranz E."/>
            <person name="Heidstra R."/>
            <person name="Miyata K."/>
            <person name="Fedorova E."/>
            <person name="Kohlen W."/>
            <person name="Bisseling T."/>
            <person name="Smit S."/>
            <person name="Geurts R."/>
        </authorList>
    </citation>
    <scope>NUCLEOTIDE SEQUENCE [LARGE SCALE GENOMIC DNA]</scope>
    <source>
        <strain evidence="3">cv. WU1-14</strain>
    </source>
</reference>
<evidence type="ECO:0000259" key="1">
    <source>
        <dbReference type="Pfam" id="PF01425"/>
    </source>
</evidence>
<sequence length="190" mass="20902">DYVRDKVPSLKSFLNKGNAEEEYSIPSLAALSSAMRLLQRYEFKDNHGEWVKTVKPDLGPGISERVWEALETTDENINVCRSVKTELRAALSALLGDFGVLAIPTVPGPPPKLQTPATTLEVFRARAFSLLSIAGVSGFCQVSIPLGQHDDLPLSVSLLAKRGSDGFLLNLVETIYQTFKEQIVDTQQDR</sequence>
<dbReference type="STRING" id="3476.A0A2P5DSW7"/>
<feature type="domain" description="Amidase" evidence="1">
    <location>
        <begin position="74"/>
        <end position="169"/>
    </location>
</feature>
<dbReference type="SUPFAM" id="SSF75304">
    <property type="entry name" value="Amidase signature (AS) enzymes"/>
    <property type="match status" value="1"/>
</dbReference>
<dbReference type="InterPro" id="IPR023631">
    <property type="entry name" value="Amidase_dom"/>
</dbReference>
<accession>A0A2P5DSW7</accession>
<gene>
    <name evidence="2" type="ORF">PanWU01x14_034300</name>
</gene>